<dbReference type="SUPFAM" id="SSF55729">
    <property type="entry name" value="Acyl-CoA N-acyltransferases (Nat)"/>
    <property type="match status" value="1"/>
</dbReference>
<evidence type="ECO:0000256" key="2">
    <source>
        <dbReference type="ARBA" id="ARBA00023315"/>
    </source>
</evidence>
<dbReference type="InterPro" id="IPR016181">
    <property type="entry name" value="Acyl_CoA_acyltransferase"/>
</dbReference>
<feature type="active site" description="Proton donor" evidence="3">
    <location>
        <position position="153"/>
    </location>
</feature>
<dbReference type="Pfam" id="PF13527">
    <property type="entry name" value="Acetyltransf_9"/>
    <property type="match status" value="1"/>
</dbReference>
<dbReference type="InterPro" id="IPR022902">
    <property type="entry name" value="NAcTrfase_Eis"/>
</dbReference>
<comment type="caution">
    <text evidence="6">The sequence shown here is derived from an EMBL/GenBank/DDBJ whole genome shotgun (WGS) entry which is preliminary data.</text>
</comment>
<dbReference type="Gene3D" id="3.40.630.30">
    <property type="match status" value="2"/>
</dbReference>
<dbReference type="CDD" id="cd04301">
    <property type="entry name" value="NAT_SF"/>
    <property type="match status" value="1"/>
</dbReference>
<accession>A0ABR9HHW5</accession>
<evidence type="ECO:0000256" key="3">
    <source>
        <dbReference type="HAMAP-Rule" id="MF_01812"/>
    </source>
</evidence>
<evidence type="ECO:0000259" key="5">
    <source>
        <dbReference type="Pfam" id="PF17668"/>
    </source>
</evidence>
<evidence type="ECO:0000313" key="6">
    <source>
        <dbReference type="EMBL" id="MBE1458611.1"/>
    </source>
</evidence>
<dbReference type="InterPro" id="IPR025559">
    <property type="entry name" value="Eis_dom"/>
</dbReference>
<keyword evidence="7" id="KW-1185">Reference proteome</keyword>
<proteinExistence type="inferred from homology"/>
<evidence type="ECO:0000259" key="4">
    <source>
        <dbReference type="Pfam" id="PF13530"/>
    </source>
</evidence>
<feature type="binding site" evidence="3">
    <location>
        <begin position="148"/>
        <end position="149"/>
    </location>
    <ligand>
        <name>acetyl-CoA</name>
        <dbReference type="ChEBI" id="CHEBI:57288"/>
    </ligand>
</feature>
<dbReference type="InterPro" id="IPR041380">
    <property type="entry name" value="Acetyltransf_17"/>
</dbReference>
<keyword evidence="1 3" id="KW-0808">Transferase</keyword>
<dbReference type="InterPro" id="IPR036527">
    <property type="entry name" value="SCP2_sterol-bd_dom_sf"/>
</dbReference>
<comment type="subunit">
    <text evidence="3">Homohexamer; trimer of dimers.</text>
</comment>
<name>A0ABR9HHW5_9ACTN</name>
<dbReference type="PANTHER" id="PTHR37817:SF1">
    <property type="entry name" value="N-ACETYLTRANSFERASE EIS"/>
    <property type="match status" value="1"/>
</dbReference>
<dbReference type="Pfam" id="PF13530">
    <property type="entry name" value="SCP2_2"/>
    <property type="match status" value="1"/>
</dbReference>
<dbReference type="EMBL" id="JADBDY010000001">
    <property type="protein sequence ID" value="MBE1458611.1"/>
    <property type="molecule type" value="Genomic_DNA"/>
</dbReference>
<gene>
    <name evidence="6" type="ORF">H4W79_002825</name>
</gene>
<dbReference type="Proteomes" id="UP000598217">
    <property type="component" value="Unassembled WGS sequence"/>
</dbReference>
<comment type="similarity">
    <text evidence="3">Belongs to the acetyltransferase Eis family.</text>
</comment>
<organism evidence="6 7">
    <name type="scientific">Nocardiopsis terrae</name>
    <dbReference type="NCBI Taxonomy" id="372655"/>
    <lineage>
        <taxon>Bacteria</taxon>
        <taxon>Bacillati</taxon>
        <taxon>Actinomycetota</taxon>
        <taxon>Actinomycetes</taxon>
        <taxon>Streptosporangiales</taxon>
        <taxon>Nocardiopsidaceae</taxon>
        <taxon>Nocardiopsis</taxon>
    </lineage>
</organism>
<dbReference type="Gene3D" id="3.30.1050.10">
    <property type="entry name" value="SCP2 sterol-binding domain"/>
    <property type="match status" value="1"/>
</dbReference>
<protein>
    <submittedName>
        <fullName evidence="6">Acetyltransferase</fullName>
    </submittedName>
</protein>
<dbReference type="InterPro" id="IPR051554">
    <property type="entry name" value="Acetyltransferase_Eis"/>
</dbReference>
<feature type="binding site" evidence="3">
    <location>
        <begin position="120"/>
        <end position="125"/>
    </location>
    <ligand>
        <name>acetyl-CoA</name>
        <dbReference type="ChEBI" id="CHEBI:57288"/>
    </ligand>
</feature>
<feature type="binding site" evidence="3">
    <location>
        <begin position="112"/>
        <end position="114"/>
    </location>
    <ligand>
        <name>acetyl-CoA</name>
        <dbReference type="ChEBI" id="CHEBI:57288"/>
    </ligand>
</feature>
<evidence type="ECO:0000313" key="7">
    <source>
        <dbReference type="Proteomes" id="UP000598217"/>
    </source>
</evidence>
<keyword evidence="2 3" id="KW-0012">Acyltransferase</keyword>
<dbReference type="NCBIfam" id="NF002367">
    <property type="entry name" value="PRK01346.1-4"/>
    <property type="match status" value="1"/>
</dbReference>
<dbReference type="SUPFAM" id="SSF55718">
    <property type="entry name" value="SCP-like"/>
    <property type="match status" value="1"/>
</dbReference>
<reference evidence="6 7" key="1">
    <citation type="submission" date="2020-10" db="EMBL/GenBank/DDBJ databases">
        <title>Sequencing the genomes of 1000 actinobacteria strains.</title>
        <authorList>
            <person name="Klenk H.-P."/>
        </authorList>
    </citation>
    <scope>NUCLEOTIDE SEQUENCE [LARGE SCALE GENOMIC DNA]</scope>
    <source>
        <strain evidence="6 7">DSM 45157</strain>
    </source>
</reference>
<sequence>MEQTERERPAERGWTVRAGGREDFPAVVEVVGEALLASDEREVSRERLAPLLAEDGYGRLLLAVEADRAGRGEPSGDERAVGDGRVIGSVNAFSFRMAVPGGIRPVAGVTGVGVWPTRRRQGVLTALMRRQLADIRDRGENLAALWASEGAIYGRFGYALANSEYRSSIRVEHARLRPDAPRDPGLSTELVRASGARADLERVHATVASVQTGRLQRSPAFWDAALRDTPDTREGRSSLKAVVVSGADGPRGYALYRTLRKGEDGNRASLHVEEITATSPAAWTALYEHLFTRDLVARVDFASVAQDDPLQYLLTDPTRLATTFDDALWLRLVDVPAALAERSYAAPVDVVLEVADRHAPWNAGRWHLRADRSGAACEATVAAPDLSLDVSRLGAAHLGGNALTGYLRTGLLTEHTPGAVNLLDTALSRPEAPFCDQDF</sequence>
<feature type="active site" description="Proton acceptor; via carboxylate" evidence="3">
    <location>
        <position position="439"/>
    </location>
</feature>
<dbReference type="PANTHER" id="PTHR37817">
    <property type="entry name" value="N-ACETYLTRANSFERASE EIS"/>
    <property type="match status" value="1"/>
</dbReference>
<feature type="domain" description="Enhanced intracellular survival protein" evidence="4">
    <location>
        <begin position="335"/>
        <end position="435"/>
    </location>
</feature>
<feature type="domain" description="Eis-like acetyltransferase" evidence="5">
    <location>
        <begin position="213"/>
        <end position="324"/>
    </location>
</feature>
<evidence type="ECO:0000256" key="1">
    <source>
        <dbReference type="ARBA" id="ARBA00022679"/>
    </source>
</evidence>
<dbReference type="Pfam" id="PF17668">
    <property type="entry name" value="Acetyltransf_17"/>
    <property type="match status" value="1"/>
</dbReference>
<dbReference type="HAMAP" id="MF_01812">
    <property type="entry name" value="Eis"/>
    <property type="match status" value="1"/>
</dbReference>